<dbReference type="InterPro" id="IPR027417">
    <property type="entry name" value="P-loop_NTPase"/>
</dbReference>
<name>A0A327M431_9PROT</name>
<evidence type="ECO:0000256" key="6">
    <source>
        <dbReference type="SAM" id="MobiDB-lite"/>
    </source>
</evidence>
<keyword evidence="4 7" id="KW-1133">Transmembrane helix</keyword>
<evidence type="ECO:0000256" key="1">
    <source>
        <dbReference type="ARBA" id="ARBA00004651"/>
    </source>
</evidence>
<reference evidence="10" key="1">
    <citation type="submission" date="2018-06" db="EMBL/GenBank/DDBJ databases">
        <authorList>
            <person name="Khan S.A."/>
        </authorList>
    </citation>
    <scope>NUCLEOTIDE SEQUENCE [LARGE SCALE GENOMIC DNA]</scope>
    <source>
        <strain evidence="10">DB-1506</strain>
    </source>
</reference>
<keyword evidence="3 7" id="KW-0812">Transmembrane</keyword>
<evidence type="ECO:0000313" key="9">
    <source>
        <dbReference type="EMBL" id="RAI57125.1"/>
    </source>
</evidence>
<feature type="domain" description="Polysaccharide chain length determinant N-terminal" evidence="8">
    <location>
        <begin position="35"/>
        <end position="120"/>
    </location>
</feature>
<evidence type="ECO:0000256" key="2">
    <source>
        <dbReference type="ARBA" id="ARBA00022475"/>
    </source>
</evidence>
<dbReference type="Proteomes" id="UP000249065">
    <property type="component" value="Unassembled WGS sequence"/>
</dbReference>
<dbReference type="GO" id="GO:0005886">
    <property type="term" value="C:plasma membrane"/>
    <property type="evidence" value="ECO:0007669"/>
    <property type="project" value="UniProtKB-SubCell"/>
</dbReference>
<keyword evidence="2" id="KW-1003">Cell membrane</keyword>
<proteinExistence type="predicted"/>
<dbReference type="Pfam" id="PF02706">
    <property type="entry name" value="Wzz"/>
    <property type="match status" value="1"/>
</dbReference>
<evidence type="ECO:0000256" key="4">
    <source>
        <dbReference type="ARBA" id="ARBA00022989"/>
    </source>
</evidence>
<dbReference type="Gene3D" id="3.40.50.300">
    <property type="entry name" value="P-loop containing nucleotide triphosphate hydrolases"/>
    <property type="match status" value="1"/>
</dbReference>
<evidence type="ECO:0000256" key="3">
    <source>
        <dbReference type="ARBA" id="ARBA00022692"/>
    </source>
</evidence>
<dbReference type="InterPro" id="IPR050445">
    <property type="entry name" value="Bact_polysacc_biosynth/exp"/>
</dbReference>
<evidence type="ECO:0000259" key="8">
    <source>
        <dbReference type="Pfam" id="PF02706"/>
    </source>
</evidence>
<feature type="transmembrane region" description="Helical" evidence="7">
    <location>
        <begin position="48"/>
        <end position="67"/>
    </location>
</feature>
<comment type="subcellular location">
    <subcellularLocation>
        <location evidence="1">Cell membrane</location>
        <topology evidence="1">Multi-pass membrane protein</topology>
    </subcellularLocation>
</comment>
<dbReference type="InterPro" id="IPR003856">
    <property type="entry name" value="LPS_length_determ_N"/>
</dbReference>
<protein>
    <recommendedName>
        <fullName evidence="8">Polysaccharide chain length determinant N-terminal domain-containing protein</fullName>
    </recommendedName>
</protein>
<evidence type="ECO:0000256" key="5">
    <source>
        <dbReference type="ARBA" id="ARBA00023136"/>
    </source>
</evidence>
<comment type="caution">
    <text evidence="9">The sequence shown here is derived from an EMBL/GenBank/DDBJ whole genome shotgun (WGS) entry which is preliminary data.</text>
</comment>
<sequence length="522" mass="54817">MTSQRLLTRADLPRPDRVTALMATLPGHGAPPSELRAVLGFLRRNWRFIAGCGAAALVLGLAAFLLMPARYSATTSLVVENRRPRPVVEATSPTEDLGYVETQILTIQSDLILGAVVRDLRLAEDPYYDQGRSSMLGGLRSLLSGGSGTAGTGPEDMARLREQAAVERLRTTSRVRRLGNSFVVDIGVTSDEAEKSARIANAIAAQFVEDQRRLGTLITDRTNPASTTRIISPAARPLKPTGPGGAVVLLVSALLGLAGGSAFAAVCETLDRRLRSAGDVERRTGLPCLGVIPAVQPQAAGRPAPGSVDALFPAGSPWRHATEQPRSDATERMRLMRSAIEEWRRDGDALVVGFAAPTAGQGHAVVAANLAALMAEAGCRTLLVDADFQRSPLSRAAQTGGADLQPPIRRGMPGEPDFLPLPGPAGGPAAAETPRQRAGLIQRSAAGYDVILVDLPCLSGFGDARVLTEVLDALVLVADWGKVESEELVETLRGVRQPDAKELAVVLTGAPSHGGAGRRGAA</sequence>
<dbReference type="PANTHER" id="PTHR32309">
    <property type="entry name" value="TYROSINE-PROTEIN KINASE"/>
    <property type="match status" value="1"/>
</dbReference>
<accession>A0A327M431</accession>
<keyword evidence="10" id="KW-1185">Reference proteome</keyword>
<gene>
    <name evidence="9" type="ORF">DOO78_20925</name>
</gene>
<dbReference type="RefSeq" id="WP_111471825.1">
    <property type="nucleotide sequence ID" value="NZ_QLIX01000021.1"/>
</dbReference>
<organism evidence="9 10">
    <name type="scientific">Roseicella frigidaeris</name>
    <dbReference type="NCBI Taxonomy" id="2230885"/>
    <lineage>
        <taxon>Bacteria</taxon>
        <taxon>Pseudomonadati</taxon>
        <taxon>Pseudomonadota</taxon>
        <taxon>Alphaproteobacteria</taxon>
        <taxon>Acetobacterales</taxon>
        <taxon>Roseomonadaceae</taxon>
        <taxon>Roseicella</taxon>
    </lineage>
</organism>
<dbReference type="SUPFAM" id="SSF52540">
    <property type="entry name" value="P-loop containing nucleoside triphosphate hydrolases"/>
    <property type="match status" value="1"/>
</dbReference>
<evidence type="ECO:0000313" key="10">
    <source>
        <dbReference type="Proteomes" id="UP000249065"/>
    </source>
</evidence>
<dbReference type="OrthoDB" id="8404680at2"/>
<dbReference type="PANTHER" id="PTHR32309:SF31">
    <property type="entry name" value="CAPSULAR EXOPOLYSACCHARIDE FAMILY"/>
    <property type="match status" value="1"/>
</dbReference>
<dbReference type="EMBL" id="QLIX01000021">
    <property type="protein sequence ID" value="RAI57125.1"/>
    <property type="molecule type" value="Genomic_DNA"/>
</dbReference>
<evidence type="ECO:0000256" key="7">
    <source>
        <dbReference type="SAM" id="Phobius"/>
    </source>
</evidence>
<feature type="region of interest" description="Disordered" evidence="6">
    <location>
        <begin position="394"/>
        <end position="434"/>
    </location>
</feature>
<keyword evidence="5 7" id="KW-0472">Membrane</keyword>
<dbReference type="AlphaFoldDB" id="A0A327M431"/>
<dbReference type="GO" id="GO:0004713">
    <property type="term" value="F:protein tyrosine kinase activity"/>
    <property type="evidence" value="ECO:0007669"/>
    <property type="project" value="TreeGrafter"/>
</dbReference>